<dbReference type="PANTHER" id="PTHR21581">
    <property type="entry name" value="D-ALANYL-D-ALANINE CARBOXYPEPTIDASE"/>
    <property type="match status" value="1"/>
</dbReference>
<evidence type="ECO:0000313" key="14">
    <source>
        <dbReference type="Proteomes" id="UP000273083"/>
    </source>
</evidence>
<comment type="similarity">
    <text evidence="1 9">Belongs to the peptidase S11 family.</text>
</comment>
<evidence type="ECO:0000256" key="2">
    <source>
        <dbReference type="ARBA" id="ARBA00022729"/>
    </source>
</evidence>
<gene>
    <name evidence="13" type="ORF">EDD66_11630</name>
</gene>
<keyword evidence="5" id="KW-0573">Peptidoglycan synthesis</keyword>
<feature type="chain" id="PRO_5018000773" evidence="11">
    <location>
        <begin position="24"/>
        <end position="457"/>
    </location>
</feature>
<dbReference type="GO" id="GO:0071555">
    <property type="term" value="P:cell wall organization"/>
    <property type="evidence" value="ECO:0007669"/>
    <property type="project" value="UniProtKB-KW"/>
</dbReference>
<dbReference type="AlphaFoldDB" id="A0A3N1X834"/>
<dbReference type="EMBL" id="RJVG01000016">
    <property type="protein sequence ID" value="ROR22148.1"/>
    <property type="molecule type" value="Genomic_DNA"/>
</dbReference>
<keyword evidence="10" id="KW-1133">Transmembrane helix</keyword>
<dbReference type="InterPro" id="IPR012338">
    <property type="entry name" value="Beta-lactam/transpept-like"/>
</dbReference>
<dbReference type="RefSeq" id="WP_123610861.1">
    <property type="nucleotide sequence ID" value="NZ_RJVG01000016.1"/>
</dbReference>
<dbReference type="Proteomes" id="UP000273083">
    <property type="component" value="Unassembled WGS sequence"/>
</dbReference>
<dbReference type="SUPFAM" id="SSF56601">
    <property type="entry name" value="beta-lactamase/transpeptidase-like"/>
    <property type="match status" value="1"/>
</dbReference>
<feature type="active site" evidence="7">
    <location>
        <position position="123"/>
    </location>
</feature>
<proteinExistence type="inferred from homology"/>
<dbReference type="PANTHER" id="PTHR21581:SF33">
    <property type="entry name" value="D-ALANYL-D-ALANINE CARBOXYPEPTIDASE DACB"/>
    <property type="match status" value="1"/>
</dbReference>
<comment type="caution">
    <text evidence="13">The sequence shown here is derived from an EMBL/GenBank/DDBJ whole genome shotgun (WGS) entry which is preliminary data.</text>
</comment>
<dbReference type="GO" id="GO:0009002">
    <property type="term" value="F:serine-type D-Ala-D-Ala carboxypeptidase activity"/>
    <property type="evidence" value="ECO:0007669"/>
    <property type="project" value="InterPro"/>
</dbReference>
<evidence type="ECO:0000256" key="5">
    <source>
        <dbReference type="ARBA" id="ARBA00022984"/>
    </source>
</evidence>
<keyword evidence="6" id="KW-0961">Cell wall biogenesis/degradation</keyword>
<evidence type="ECO:0000256" key="9">
    <source>
        <dbReference type="RuleBase" id="RU004016"/>
    </source>
</evidence>
<evidence type="ECO:0000256" key="11">
    <source>
        <dbReference type="SAM" id="SignalP"/>
    </source>
</evidence>
<dbReference type="Gene3D" id="3.40.710.10">
    <property type="entry name" value="DD-peptidase/beta-lactamase superfamily"/>
    <property type="match status" value="1"/>
</dbReference>
<keyword evidence="13" id="KW-0645">Protease</keyword>
<feature type="active site" description="Acyl-ester intermediate" evidence="7">
    <location>
        <position position="65"/>
    </location>
</feature>
<feature type="active site" description="Proton acceptor" evidence="7">
    <location>
        <position position="68"/>
    </location>
</feature>
<organism evidence="13 14">
    <name type="scientific">Mobilisporobacter senegalensis</name>
    <dbReference type="NCBI Taxonomy" id="1329262"/>
    <lineage>
        <taxon>Bacteria</taxon>
        <taxon>Bacillati</taxon>
        <taxon>Bacillota</taxon>
        <taxon>Clostridia</taxon>
        <taxon>Lachnospirales</taxon>
        <taxon>Lachnospiraceae</taxon>
        <taxon>Mobilisporobacter</taxon>
    </lineage>
</organism>
<evidence type="ECO:0000256" key="3">
    <source>
        <dbReference type="ARBA" id="ARBA00022801"/>
    </source>
</evidence>
<dbReference type="Pfam" id="PF00768">
    <property type="entry name" value="Peptidase_S11"/>
    <property type="match status" value="1"/>
</dbReference>
<dbReference type="PRINTS" id="PR00725">
    <property type="entry name" value="DADACBPTASE1"/>
</dbReference>
<keyword evidence="10" id="KW-0472">Membrane</keyword>
<dbReference type="GO" id="GO:0009252">
    <property type="term" value="P:peptidoglycan biosynthetic process"/>
    <property type="evidence" value="ECO:0007669"/>
    <property type="project" value="UniProtKB-KW"/>
</dbReference>
<dbReference type="InterPro" id="IPR018044">
    <property type="entry name" value="Peptidase_S11"/>
</dbReference>
<dbReference type="OrthoDB" id="9791132at2"/>
<keyword evidence="3" id="KW-0378">Hydrolase</keyword>
<evidence type="ECO:0000256" key="10">
    <source>
        <dbReference type="SAM" id="Phobius"/>
    </source>
</evidence>
<dbReference type="GO" id="GO:0008360">
    <property type="term" value="P:regulation of cell shape"/>
    <property type="evidence" value="ECO:0007669"/>
    <property type="project" value="UniProtKB-KW"/>
</dbReference>
<evidence type="ECO:0000259" key="12">
    <source>
        <dbReference type="Pfam" id="PF00768"/>
    </source>
</evidence>
<evidence type="ECO:0000256" key="6">
    <source>
        <dbReference type="ARBA" id="ARBA00023316"/>
    </source>
</evidence>
<feature type="domain" description="Peptidase S11 D-alanyl-D-alanine carboxypeptidase A N-terminal" evidence="12">
    <location>
        <begin position="32"/>
        <end position="265"/>
    </location>
</feature>
<reference evidence="13 14" key="1">
    <citation type="submission" date="2018-11" db="EMBL/GenBank/DDBJ databases">
        <title>Genomic Encyclopedia of Type Strains, Phase IV (KMG-IV): sequencing the most valuable type-strain genomes for metagenomic binning, comparative biology and taxonomic classification.</title>
        <authorList>
            <person name="Goeker M."/>
        </authorList>
    </citation>
    <scope>NUCLEOTIDE SEQUENCE [LARGE SCALE GENOMIC DNA]</scope>
    <source>
        <strain evidence="13 14">DSM 26537</strain>
    </source>
</reference>
<feature type="transmembrane region" description="Helical" evidence="10">
    <location>
        <begin position="407"/>
        <end position="427"/>
    </location>
</feature>
<evidence type="ECO:0000256" key="7">
    <source>
        <dbReference type="PIRSR" id="PIRSR618044-1"/>
    </source>
</evidence>
<dbReference type="GO" id="GO:0006508">
    <property type="term" value="P:proteolysis"/>
    <property type="evidence" value="ECO:0007669"/>
    <property type="project" value="InterPro"/>
</dbReference>
<feature type="binding site" evidence="8">
    <location>
        <position position="235"/>
    </location>
    <ligand>
        <name>substrate</name>
    </ligand>
</feature>
<keyword evidence="4" id="KW-0133">Cell shape</keyword>
<keyword evidence="10" id="KW-0812">Transmembrane</keyword>
<keyword evidence="2 11" id="KW-0732">Signal</keyword>
<keyword evidence="13" id="KW-0121">Carboxypeptidase</keyword>
<keyword evidence="14" id="KW-1185">Reference proteome</keyword>
<evidence type="ECO:0000256" key="1">
    <source>
        <dbReference type="ARBA" id="ARBA00007164"/>
    </source>
</evidence>
<evidence type="ECO:0000256" key="8">
    <source>
        <dbReference type="PIRSR" id="PIRSR618044-2"/>
    </source>
</evidence>
<accession>A0A3N1X834</accession>
<evidence type="ECO:0000313" key="13">
    <source>
        <dbReference type="EMBL" id="ROR22148.1"/>
    </source>
</evidence>
<evidence type="ECO:0000256" key="4">
    <source>
        <dbReference type="ARBA" id="ARBA00022960"/>
    </source>
</evidence>
<sequence>MKRIAAFFLIVASLSLNTLPAGAAKEASVWPKGPSISAKSAIVMEASTGLILYEKNIHKKNYPASTTKLMTTLLALENSSMDDIVTFSRDSVFNIERGSSHIGIDVGEKLTMENSLYGIMLASANEVSYAVAEHISGSVDEFANLMNKRAKELGCQNTNFINPHGLFDEKHYTSAYDLALISKELLKYDSFREITSTTNYVIPPTNIQKQSRPIYNHHKMVRNTSYHYDGAFGGKTGFTQLARYNLATFASRDNMDLICIIMNEDNGQAQYTDTKKLLDFGFSNYTAYKITDNENAKAFEDLSLFSKFNNLFDTENLPLKISNKGIIILPNSVELSETERSINYNDSSNLNEGINVIGNVTYEFDGKLVGTADILYDNSATVKLQKASITYDDGLTIKDHIEKNQKVFVIGGIVFVFLFIGSLYYFLVEKPRRKYRKLYRSRRRYPKKSFDHDFTDL</sequence>
<dbReference type="InterPro" id="IPR001967">
    <property type="entry name" value="Peptidase_S11_N"/>
</dbReference>
<name>A0A3N1X834_9FIRM</name>
<feature type="signal peptide" evidence="11">
    <location>
        <begin position="1"/>
        <end position="23"/>
    </location>
</feature>
<protein>
    <submittedName>
        <fullName evidence="13">D-alanyl-D-alanine carboxypeptidase (Penicillin-binding protein 5/6)</fullName>
    </submittedName>
</protein>